<dbReference type="Proteomes" id="UP000193391">
    <property type="component" value="Unassembled WGS sequence"/>
</dbReference>
<reference evidence="1 2" key="1">
    <citation type="submission" date="2014-03" db="EMBL/GenBank/DDBJ databases">
        <title>The draft genome sequence of Thalassospira mesophila JCM 18969.</title>
        <authorList>
            <person name="Lai Q."/>
            <person name="Shao Z."/>
        </authorList>
    </citation>
    <scope>NUCLEOTIDE SEQUENCE [LARGE SCALE GENOMIC DNA]</scope>
    <source>
        <strain evidence="1 2">JCM 18969</strain>
    </source>
</reference>
<accession>A0A1Y2L436</accession>
<dbReference type="EMBL" id="JFKA01000001">
    <property type="protein sequence ID" value="OSQ40606.1"/>
    <property type="molecule type" value="Genomic_DNA"/>
</dbReference>
<evidence type="ECO:0000313" key="2">
    <source>
        <dbReference type="Proteomes" id="UP000193391"/>
    </source>
</evidence>
<dbReference type="AlphaFoldDB" id="A0A1Y2L436"/>
<gene>
    <name evidence="1" type="ORF">TMES_02345</name>
</gene>
<evidence type="ECO:0000313" key="1">
    <source>
        <dbReference type="EMBL" id="OSQ40606.1"/>
    </source>
</evidence>
<proteinExistence type="predicted"/>
<name>A0A1Y2L436_9PROT</name>
<sequence length="88" mass="10193">MQFLAYDFASQQNAEFKKMVFQIHIWSQALNRAQFSCHVPSPSHAILAGRAISYRLKTQRRRFLTGPYLHIPESGRHGQIKICFISTN</sequence>
<keyword evidence="2" id="KW-1185">Reference proteome</keyword>
<organism evidence="1 2">
    <name type="scientific">Thalassospira mesophila</name>
    <dbReference type="NCBI Taxonomy" id="1293891"/>
    <lineage>
        <taxon>Bacteria</taxon>
        <taxon>Pseudomonadati</taxon>
        <taxon>Pseudomonadota</taxon>
        <taxon>Alphaproteobacteria</taxon>
        <taxon>Rhodospirillales</taxon>
        <taxon>Thalassospiraceae</taxon>
        <taxon>Thalassospira</taxon>
    </lineage>
</organism>
<protein>
    <submittedName>
        <fullName evidence="1">Uncharacterized protein</fullName>
    </submittedName>
</protein>
<comment type="caution">
    <text evidence="1">The sequence shown here is derived from an EMBL/GenBank/DDBJ whole genome shotgun (WGS) entry which is preliminary data.</text>
</comment>